<dbReference type="EMBL" id="EF070514">
    <property type="protein sequence ID" value="ABM55580.1"/>
    <property type="molecule type" value="mRNA"/>
</dbReference>
<dbReference type="Pfam" id="PF03392">
    <property type="entry name" value="OS-D"/>
    <property type="match status" value="1"/>
</dbReference>
<dbReference type="PANTHER" id="PTHR11257:SF9">
    <property type="entry name" value="CHEMOSENSORY PROTEIN 13"/>
    <property type="match status" value="1"/>
</dbReference>
<evidence type="ECO:0000313" key="2">
    <source>
        <dbReference type="EMBL" id="ABM55580.1"/>
    </source>
</evidence>
<proteinExistence type="evidence at transcript level"/>
<keyword evidence="1" id="KW-0732">Signal</keyword>
<dbReference type="InterPro" id="IPR005055">
    <property type="entry name" value="A10/PebIII"/>
</dbReference>
<dbReference type="SUPFAM" id="SSF100910">
    <property type="entry name" value="Chemosensory protein Csp2"/>
    <property type="match status" value="1"/>
</dbReference>
<organism evidence="2">
    <name type="scientific">Maconellicoccus hirsutus</name>
    <name type="common">Pink hibiscus mealybug</name>
    <dbReference type="NCBI Taxonomy" id="177089"/>
    <lineage>
        <taxon>Eukaryota</taxon>
        <taxon>Metazoa</taxon>
        <taxon>Ecdysozoa</taxon>
        <taxon>Arthropoda</taxon>
        <taxon>Hexapoda</taxon>
        <taxon>Insecta</taxon>
        <taxon>Pterygota</taxon>
        <taxon>Neoptera</taxon>
        <taxon>Paraneoptera</taxon>
        <taxon>Hemiptera</taxon>
        <taxon>Sternorrhyncha</taxon>
        <taxon>Coccoidea</taxon>
        <taxon>Pseudococcidae</taxon>
        <taxon>Maconellicoccus</taxon>
    </lineage>
</organism>
<dbReference type="InterPro" id="IPR036682">
    <property type="entry name" value="OS_D_A10/PebIII_sf"/>
</dbReference>
<dbReference type="AlphaFoldDB" id="A2I411"/>
<evidence type="ECO:0000256" key="1">
    <source>
        <dbReference type="SAM" id="SignalP"/>
    </source>
</evidence>
<sequence length="134" mass="15358">MKSFSILTIVLSVFVCYISAEDKTSQTQYTTRYDNINLEEILSSKRLVNNYVQCLVNGKPCSPEGLELRKILPDALKTKCSKCSDKQKQGALKVIQTVQKDYPEEWKKLVAKWDPTGEYFKSFEEEAKRVQGHA</sequence>
<dbReference type="PANTHER" id="PTHR11257">
    <property type="entry name" value="CHEMOSENSORY PROTEIN-RELATED"/>
    <property type="match status" value="1"/>
</dbReference>
<accession>A2I411</accession>
<feature type="chain" id="PRO_5002644464" evidence="1">
    <location>
        <begin position="21"/>
        <end position="134"/>
    </location>
</feature>
<name>A2I411_MACHI</name>
<dbReference type="Gene3D" id="1.10.2080.10">
    <property type="entry name" value="Insect odorant-binding protein A10/Ejaculatory bulb-specific protein 3"/>
    <property type="match status" value="1"/>
</dbReference>
<feature type="signal peptide" evidence="1">
    <location>
        <begin position="1"/>
        <end position="20"/>
    </location>
</feature>
<reference evidence="2" key="1">
    <citation type="submission" date="2006-10" db="EMBL/GenBank/DDBJ databases">
        <title>Expressed genes of the pink hibiscus mealybug, Maconellicoccus hirsutus.</title>
        <authorList>
            <person name="Hunter W.B."/>
            <person name="Hunnicutt L.E."/>
        </authorList>
    </citation>
    <scope>NUCLEOTIDE SEQUENCE</scope>
</reference>
<protein>
    <submittedName>
        <fullName evidence="2">OS-D-like protein</fullName>
    </submittedName>
</protein>